<keyword evidence="1" id="KW-0732">Signal</keyword>
<evidence type="ECO:0008006" key="5">
    <source>
        <dbReference type="Google" id="ProtNLM"/>
    </source>
</evidence>
<dbReference type="AlphaFoldDB" id="A0AAU7VBF1"/>
<dbReference type="Gene3D" id="2.60.40.1240">
    <property type="match status" value="1"/>
</dbReference>
<dbReference type="EMBL" id="CP138335">
    <property type="protein sequence ID" value="XBW08791.1"/>
    <property type="molecule type" value="Genomic_DNA"/>
</dbReference>
<organism evidence="4">
    <name type="scientific">Scrofimicrobium appendicitidis</name>
    <dbReference type="NCBI Taxonomy" id="3079930"/>
    <lineage>
        <taxon>Bacteria</taxon>
        <taxon>Bacillati</taxon>
        <taxon>Actinomycetota</taxon>
        <taxon>Actinomycetes</taxon>
        <taxon>Actinomycetales</taxon>
        <taxon>Actinomycetaceae</taxon>
        <taxon>Scrofimicrobium</taxon>
    </lineage>
</organism>
<evidence type="ECO:0000256" key="3">
    <source>
        <dbReference type="SAM" id="Phobius"/>
    </source>
</evidence>
<dbReference type="InterPro" id="IPR029050">
    <property type="entry name" value="Immunoprotect_excell_Ig-like"/>
</dbReference>
<protein>
    <recommendedName>
        <fullName evidence="5">DUF4352 domain-containing protein</fullName>
    </recommendedName>
</protein>
<feature type="transmembrane region" description="Helical" evidence="3">
    <location>
        <begin position="46"/>
        <end position="79"/>
    </location>
</feature>
<proteinExistence type="predicted"/>
<accession>A0AAU7VBF1</accession>
<reference evidence="4" key="1">
    <citation type="submission" date="2023-11" db="EMBL/GenBank/DDBJ databases">
        <title>Scrofimicrobium hongkongense sp. nov., isolated from a patient with peritonitis.</title>
        <authorList>
            <person name="Lao H.Y."/>
            <person name="Wong A.Y.P."/>
            <person name="Ng T.L."/>
            <person name="Wong R.Y.L."/>
            <person name="Yau M.C.Y."/>
            <person name="Lam J.Y.W."/>
            <person name="Siu G.K.H."/>
        </authorList>
    </citation>
    <scope>NUCLEOTIDE SEQUENCE</scope>
    <source>
        <strain evidence="4">R131</strain>
    </source>
</reference>
<keyword evidence="3" id="KW-0812">Transmembrane</keyword>
<feature type="compositionally biased region" description="Acidic residues" evidence="2">
    <location>
        <begin position="141"/>
        <end position="161"/>
    </location>
</feature>
<dbReference type="KEGG" id="sapp:SAC06_04340"/>
<sequence>MSYNPYGPDSNQPQTGPLPPAPTPPGAVPPGSVPPPAGAPTSKLPLIALIVAIVGTVFACIPGILIVGWILLPIAFILAIVALVKPGPKKLAVSALVVSIVGTIAGIGVFVGVVGGAVGDALEELDQATETSAPAQSEPAEQAESDGETEPADEPAEEPAGEEGTRANPLPLGTEITSKDWRVTINSVTANANEEVMAANQFNDEPAPGTQYLMVNLTATYLGEDKGLDGEVSVAFVNADGTVSNSYDAPVVVPEPIFGANELYKDASSTGNVVIQVPEGADGLLRVSPGFFADEVFVQLS</sequence>
<evidence type="ECO:0000313" key="4">
    <source>
        <dbReference type="EMBL" id="XBW08791.1"/>
    </source>
</evidence>
<feature type="region of interest" description="Disordered" evidence="2">
    <location>
        <begin position="1"/>
        <end position="35"/>
    </location>
</feature>
<gene>
    <name evidence="4" type="ORF">SAC06_04340</name>
</gene>
<keyword evidence="3" id="KW-0472">Membrane</keyword>
<name>A0AAU7VBF1_9ACTO</name>
<feature type="region of interest" description="Disordered" evidence="2">
    <location>
        <begin position="126"/>
        <end position="173"/>
    </location>
</feature>
<feature type="transmembrane region" description="Helical" evidence="3">
    <location>
        <begin position="91"/>
        <end position="118"/>
    </location>
</feature>
<evidence type="ECO:0000256" key="2">
    <source>
        <dbReference type="SAM" id="MobiDB-lite"/>
    </source>
</evidence>
<dbReference type="RefSeq" id="WP_350258991.1">
    <property type="nucleotide sequence ID" value="NZ_CP138335.1"/>
</dbReference>
<evidence type="ECO:0000256" key="1">
    <source>
        <dbReference type="ARBA" id="ARBA00022729"/>
    </source>
</evidence>
<keyword evidence="3" id="KW-1133">Transmembrane helix</keyword>
<feature type="compositionally biased region" description="Pro residues" evidence="2">
    <location>
        <begin position="16"/>
        <end position="35"/>
    </location>
</feature>